<proteinExistence type="predicted"/>
<dbReference type="STRING" id="1210089.GCA_001613165_06122"/>
<dbReference type="AlphaFoldDB" id="A0A370GJ50"/>
<protein>
    <submittedName>
        <fullName evidence="1">Uncharacterized protein DUF3703</fullName>
    </submittedName>
</protein>
<organism evidence="1 2">
    <name type="scientific">Nocardia mexicana</name>
    <dbReference type="NCBI Taxonomy" id="279262"/>
    <lineage>
        <taxon>Bacteria</taxon>
        <taxon>Bacillati</taxon>
        <taxon>Actinomycetota</taxon>
        <taxon>Actinomycetes</taxon>
        <taxon>Mycobacteriales</taxon>
        <taxon>Nocardiaceae</taxon>
        <taxon>Nocardia</taxon>
    </lineage>
</organism>
<dbReference type="Proteomes" id="UP000255355">
    <property type="component" value="Unassembled WGS sequence"/>
</dbReference>
<reference evidence="1 2" key="1">
    <citation type="submission" date="2018-07" db="EMBL/GenBank/DDBJ databases">
        <title>Genomic Encyclopedia of Type Strains, Phase IV (KMG-IV): sequencing the most valuable type-strain genomes for metagenomic binning, comparative biology and taxonomic classification.</title>
        <authorList>
            <person name="Goeker M."/>
        </authorList>
    </citation>
    <scope>NUCLEOTIDE SEQUENCE [LARGE SCALE GENOMIC DNA]</scope>
    <source>
        <strain evidence="1 2">DSM 44952</strain>
    </source>
</reference>
<dbReference type="EMBL" id="QQAZ01000022">
    <property type="protein sequence ID" value="RDI43256.1"/>
    <property type="molecule type" value="Genomic_DNA"/>
</dbReference>
<dbReference type="InterPro" id="IPR022172">
    <property type="entry name" value="DUF3703"/>
</dbReference>
<name>A0A370GJ50_9NOCA</name>
<comment type="caution">
    <text evidence="1">The sequence shown here is derived from an EMBL/GenBank/DDBJ whole genome shotgun (WGS) entry which is preliminary data.</text>
</comment>
<accession>A0A370GJ50</accession>
<dbReference type="Pfam" id="PF12487">
    <property type="entry name" value="DUF3703"/>
    <property type="match status" value="1"/>
</dbReference>
<gene>
    <name evidence="1" type="ORF">DFR68_12218</name>
</gene>
<keyword evidence="2" id="KW-1185">Reference proteome</keyword>
<evidence type="ECO:0000313" key="2">
    <source>
        <dbReference type="Proteomes" id="UP000255355"/>
    </source>
</evidence>
<sequence>MAPMPSTVRAAFEDELQFARAATDTDQAWHHLERAHVLSQMWVRPHVYSHWLMLRLAVRCRDRTEAVGQIIRVLASTLGWIRRPPEGNTGRTAVGLLTVMPIPDDLARILQAGRAEAVRA</sequence>
<evidence type="ECO:0000313" key="1">
    <source>
        <dbReference type="EMBL" id="RDI43256.1"/>
    </source>
</evidence>